<reference evidence="2 3" key="1">
    <citation type="journal article" date="2019" name="Int. J. Syst. Evol. Microbiol.">
        <title>The Global Catalogue of Microorganisms (GCM) 10K type strain sequencing project: providing services to taxonomists for standard genome sequencing and annotation.</title>
        <authorList>
            <consortium name="The Broad Institute Genomics Platform"/>
            <consortium name="The Broad Institute Genome Sequencing Center for Infectious Disease"/>
            <person name="Wu L."/>
            <person name="Ma J."/>
        </authorList>
    </citation>
    <scope>NUCLEOTIDE SEQUENCE [LARGE SCALE GENOMIC DNA]</scope>
    <source>
        <strain evidence="2 3">IBRC-M 10256</strain>
    </source>
</reference>
<dbReference type="Proteomes" id="UP001595846">
    <property type="component" value="Unassembled WGS sequence"/>
</dbReference>
<feature type="domain" description="VOC" evidence="1">
    <location>
        <begin position="174"/>
        <end position="285"/>
    </location>
</feature>
<dbReference type="PANTHER" id="PTHR43279:SF1">
    <property type="entry name" value="CATECHOL-2,3-DIOXYGENASE"/>
    <property type="match status" value="1"/>
</dbReference>
<feature type="domain" description="VOC" evidence="1">
    <location>
        <begin position="12"/>
        <end position="133"/>
    </location>
</feature>
<gene>
    <name evidence="2" type="ORF">ACFOUR_17520</name>
</gene>
<dbReference type="RefSeq" id="WP_256532441.1">
    <property type="nucleotide sequence ID" value="NZ_CP101824.1"/>
</dbReference>
<dbReference type="GeneID" id="73901524"/>
<accession>A0ABD5NTD3</accession>
<dbReference type="InterPro" id="IPR004360">
    <property type="entry name" value="Glyas_Fos-R_dOase_dom"/>
</dbReference>
<dbReference type="AlphaFoldDB" id="A0ABD5NTD3"/>
<dbReference type="SUPFAM" id="SSF54593">
    <property type="entry name" value="Glyoxalase/Bleomycin resistance protein/Dihydroxybiphenyl dioxygenase"/>
    <property type="match status" value="2"/>
</dbReference>
<dbReference type="Pfam" id="PF00903">
    <property type="entry name" value="Glyoxalase"/>
    <property type="match status" value="2"/>
</dbReference>
<protein>
    <submittedName>
        <fullName evidence="2">VOC family protein</fullName>
    </submittedName>
</protein>
<sequence>MTRTPLVPADARIGRAALRVGDLDELVDFYRAIVGLTVQSRTDTTATLGVDGTALLVLRLDEDVPPRGPTRAGLFHTAFRVPSRAALGAALERIERDGNGAGAWELSGASDHDVSEALYLSDPEGNGVEIYADRPRDAWPRADDGSITMRTLPLDLDALRADSDGTGAAPSGTTIGHVHLETTDLDAARSFYADTLGLRVQLATRGAVFCSMGDYHHHVGLNAWNGRSDPAGGRGLDWFEFTVSDRATVSDARDGLSDAGVSVTETDDGIAFADPDGIGLRLRTA</sequence>
<dbReference type="PROSITE" id="PS51819">
    <property type="entry name" value="VOC"/>
    <property type="match status" value="2"/>
</dbReference>
<evidence type="ECO:0000259" key="1">
    <source>
        <dbReference type="PROSITE" id="PS51819"/>
    </source>
</evidence>
<comment type="caution">
    <text evidence="2">The sequence shown here is derived from an EMBL/GenBank/DDBJ whole genome shotgun (WGS) entry which is preliminary data.</text>
</comment>
<proteinExistence type="predicted"/>
<dbReference type="EMBL" id="JBHSAQ010000016">
    <property type="protein sequence ID" value="MFC3960162.1"/>
    <property type="molecule type" value="Genomic_DNA"/>
</dbReference>
<dbReference type="PANTHER" id="PTHR43279">
    <property type="entry name" value="CATECHOL-2,3-DIOXYGENASE"/>
    <property type="match status" value="1"/>
</dbReference>
<organism evidence="2 3">
    <name type="scientific">Halovivax cerinus</name>
    <dbReference type="NCBI Taxonomy" id="1487865"/>
    <lineage>
        <taxon>Archaea</taxon>
        <taxon>Methanobacteriati</taxon>
        <taxon>Methanobacteriota</taxon>
        <taxon>Stenosarchaea group</taxon>
        <taxon>Halobacteria</taxon>
        <taxon>Halobacteriales</taxon>
        <taxon>Natrialbaceae</taxon>
        <taxon>Halovivax</taxon>
    </lineage>
</organism>
<dbReference type="InterPro" id="IPR037523">
    <property type="entry name" value="VOC_core"/>
</dbReference>
<evidence type="ECO:0000313" key="2">
    <source>
        <dbReference type="EMBL" id="MFC3960162.1"/>
    </source>
</evidence>
<dbReference type="InterPro" id="IPR029068">
    <property type="entry name" value="Glyas_Bleomycin-R_OHBP_Dase"/>
</dbReference>
<name>A0ABD5NTD3_9EURY</name>
<keyword evidence="3" id="KW-1185">Reference proteome</keyword>
<evidence type="ECO:0000313" key="3">
    <source>
        <dbReference type="Proteomes" id="UP001595846"/>
    </source>
</evidence>
<dbReference type="Gene3D" id="3.10.180.10">
    <property type="entry name" value="2,3-Dihydroxybiphenyl 1,2-Dioxygenase, domain 1"/>
    <property type="match status" value="2"/>
</dbReference>